<dbReference type="Proteomes" id="UP001287356">
    <property type="component" value="Unassembled WGS sequence"/>
</dbReference>
<evidence type="ECO:0000256" key="1">
    <source>
        <dbReference type="SAM" id="MobiDB-lite"/>
    </source>
</evidence>
<feature type="transmembrane region" description="Helical" evidence="2">
    <location>
        <begin position="16"/>
        <end position="38"/>
    </location>
</feature>
<evidence type="ECO:0000313" key="3">
    <source>
        <dbReference type="EMBL" id="KAK3374496.1"/>
    </source>
</evidence>
<proteinExistence type="predicted"/>
<accession>A0AAE0KDB8</accession>
<feature type="region of interest" description="Disordered" evidence="1">
    <location>
        <begin position="299"/>
        <end position="334"/>
    </location>
</feature>
<keyword evidence="2" id="KW-1133">Transmembrane helix</keyword>
<keyword evidence="4" id="KW-1185">Reference proteome</keyword>
<dbReference type="PANTHER" id="PTHR37577">
    <property type="entry name" value="INTEGRAL MEMBRANE PROTEIN"/>
    <property type="match status" value="1"/>
</dbReference>
<reference evidence="3" key="2">
    <citation type="submission" date="2023-06" db="EMBL/GenBank/DDBJ databases">
        <authorList>
            <consortium name="Lawrence Berkeley National Laboratory"/>
            <person name="Haridas S."/>
            <person name="Hensen N."/>
            <person name="Bonometti L."/>
            <person name="Westerberg I."/>
            <person name="Brannstrom I.O."/>
            <person name="Guillou S."/>
            <person name="Cros-Aarteil S."/>
            <person name="Calhoun S."/>
            <person name="Kuo A."/>
            <person name="Mondo S."/>
            <person name="Pangilinan J."/>
            <person name="Riley R."/>
            <person name="Labutti K."/>
            <person name="Andreopoulos B."/>
            <person name="Lipzen A."/>
            <person name="Chen C."/>
            <person name="Yanf M."/>
            <person name="Daum C."/>
            <person name="Ng V."/>
            <person name="Clum A."/>
            <person name="Steindorff A."/>
            <person name="Ohm R."/>
            <person name="Martin F."/>
            <person name="Silar P."/>
            <person name="Natvig D."/>
            <person name="Lalanne C."/>
            <person name="Gautier V."/>
            <person name="Ament-Velasquez S.L."/>
            <person name="Kruys A."/>
            <person name="Hutchinson M.I."/>
            <person name="Powell A.J."/>
            <person name="Barry K."/>
            <person name="Miller A.N."/>
            <person name="Grigoriev I.V."/>
            <person name="Debuchy R."/>
            <person name="Gladieux P."/>
            <person name="Thoren M.H."/>
            <person name="Johannesson H."/>
        </authorList>
    </citation>
    <scope>NUCLEOTIDE SEQUENCE</scope>
    <source>
        <strain evidence="3">CBS 958.72</strain>
    </source>
</reference>
<keyword evidence="2" id="KW-0472">Membrane</keyword>
<dbReference type="InterPro" id="IPR053018">
    <property type="entry name" value="Elsinochrome_Biosynth-Asso"/>
</dbReference>
<dbReference type="EMBL" id="JAULSN010000004">
    <property type="protein sequence ID" value="KAK3374496.1"/>
    <property type="molecule type" value="Genomic_DNA"/>
</dbReference>
<comment type="caution">
    <text evidence="3">The sequence shown here is derived from an EMBL/GenBank/DDBJ whole genome shotgun (WGS) entry which is preliminary data.</text>
</comment>
<keyword evidence="2" id="KW-0812">Transmembrane</keyword>
<feature type="transmembrane region" description="Helical" evidence="2">
    <location>
        <begin position="138"/>
        <end position="159"/>
    </location>
</feature>
<reference evidence="3" key="1">
    <citation type="journal article" date="2023" name="Mol. Phylogenet. Evol.">
        <title>Genome-scale phylogeny and comparative genomics of the fungal order Sordariales.</title>
        <authorList>
            <person name="Hensen N."/>
            <person name="Bonometti L."/>
            <person name="Westerberg I."/>
            <person name="Brannstrom I.O."/>
            <person name="Guillou S."/>
            <person name="Cros-Aarteil S."/>
            <person name="Calhoun S."/>
            <person name="Haridas S."/>
            <person name="Kuo A."/>
            <person name="Mondo S."/>
            <person name="Pangilinan J."/>
            <person name="Riley R."/>
            <person name="LaButti K."/>
            <person name="Andreopoulos B."/>
            <person name="Lipzen A."/>
            <person name="Chen C."/>
            <person name="Yan M."/>
            <person name="Daum C."/>
            <person name="Ng V."/>
            <person name="Clum A."/>
            <person name="Steindorff A."/>
            <person name="Ohm R.A."/>
            <person name="Martin F."/>
            <person name="Silar P."/>
            <person name="Natvig D.O."/>
            <person name="Lalanne C."/>
            <person name="Gautier V."/>
            <person name="Ament-Velasquez S.L."/>
            <person name="Kruys A."/>
            <person name="Hutchinson M.I."/>
            <person name="Powell A.J."/>
            <person name="Barry K."/>
            <person name="Miller A.N."/>
            <person name="Grigoriev I.V."/>
            <person name="Debuchy R."/>
            <person name="Gladieux P."/>
            <person name="Hiltunen Thoren M."/>
            <person name="Johannesson H."/>
        </authorList>
    </citation>
    <scope>NUCLEOTIDE SEQUENCE</scope>
    <source>
        <strain evidence="3">CBS 958.72</strain>
    </source>
</reference>
<feature type="transmembrane region" description="Helical" evidence="2">
    <location>
        <begin position="188"/>
        <end position="210"/>
    </location>
</feature>
<sequence length="334" mass="37529">MECTTVGEPDPDIAGLGVFVGMAVQAGLSVLLSTWLFIRDRTISRYPILPASRPSEIEALRQLIDGISDSQILAGVSLLIAAFVTRDTLSLYHYRVIYDISSFTAVSVCASIIHTKGVGFDEDAERWTLPSAGTTMRLVMATVYGILHLGFSILFGTMLKSWEWDVDGRCYNTNLVSHPSASHPYVDLIYLGVTCSYMQIMLIATIIAGCMDFDWGFKDEPDAEPWEVMMFGQFLLLAFVQYPIHLWSTVSLRLANEGYFDDTSENEWSFGQIIPLIFVLDTLMKCTSSCYDVFYPRKPPRSSRDTESLEDVPSIQDRSIQDPQMEEPRRIATM</sequence>
<protein>
    <submittedName>
        <fullName evidence="3">Uncharacterized protein</fullName>
    </submittedName>
</protein>
<gene>
    <name evidence="3" type="ORF">B0T24DRAFT_626731</name>
</gene>
<organism evidence="3 4">
    <name type="scientific">Lasiosphaeria ovina</name>
    <dbReference type="NCBI Taxonomy" id="92902"/>
    <lineage>
        <taxon>Eukaryota</taxon>
        <taxon>Fungi</taxon>
        <taxon>Dikarya</taxon>
        <taxon>Ascomycota</taxon>
        <taxon>Pezizomycotina</taxon>
        <taxon>Sordariomycetes</taxon>
        <taxon>Sordariomycetidae</taxon>
        <taxon>Sordariales</taxon>
        <taxon>Lasiosphaeriaceae</taxon>
        <taxon>Lasiosphaeria</taxon>
    </lineage>
</organism>
<evidence type="ECO:0000256" key="2">
    <source>
        <dbReference type="SAM" id="Phobius"/>
    </source>
</evidence>
<evidence type="ECO:0000313" key="4">
    <source>
        <dbReference type="Proteomes" id="UP001287356"/>
    </source>
</evidence>
<dbReference type="PANTHER" id="PTHR37577:SF1">
    <property type="entry name" value="INTEGRAL MEMBRANE PROTEIN"/>
    <property type="match status" value="1"/>
</dbReference>
<dbReference type="AlphaFoldDB" id="A0AAE0KDB8"/>
<name>A0AAE0KDB8_9PEZI</name>